<protein>
    <submittedName>
        <fullName evidence="1">Uncharacterized protein</fullName>
    </submittedName>
</protein>
<keyword evidence="2" id="KW-1185">Reference proteome</keyword>
<sequence length="126" mass="13860">MPTLCYGYAASDKWLLAEGARLGIKNPGGNHHKRQVAISAVSSAIWMQSKIMFCSAVDRVHVPSPDGGPGSYAWCFTLASENPPNVNVPRFYGRDVPESLVPEASYRFLKALLRVDHGPSFYYSVI</sequence>
<dbReference type="AlphaFoldDB" id="A0A0C9TN26"/>
<gene>
    <name evidence="1" type="ORF">PAXINDRAFT_172565</name>
</gene>
<name>A0A0C9TN26_PAXIN</name>
<organism evidence="1 2">
    <name type="scientific">Paxillus involutus ATCC 200175</name>
    <dbReference type="NCBI Taxonomy" id="664439"/>
    <lineage>
        <taxon>Eukaryota</taxon>
        <taxon>Fungi</taxon>
        <taxon>Dikarya</taxon>
        <taxon>Basidiomycota</taxon>
        <taxon>Agaricomycotina</taxon>
        <taxon>Agaricomycetes</taxon>
        <taxon>Agaricomycetidae</taxon>
        <taxon>Boletales</taxon>
        <taxon>Paxilineae</taxon>
        <taxon>Paxillaceae</taxon>
        <taxon>Paxillus</taxon>
    </lineage>
</organism>
<evidence type="ECO:0000313" key="1">
    <source>
        <dbReference type="EMBL" id="KIJ09187.1"/>
    </source>
</evidence>
<reference evidence="2" key="2">
    <citation type="submission" date="2015-01" db="EMBL/GenBank/DDBJ databases">
        <title>Evolutionary Origins and Diversification of the Mycorrhizal Mutualists.</title>
        <authorList>
            <consortium name="DOE Joint Genome Institute"/>
            <consortium name="Mycorrhizal Genomics Consortium"/>
            <person name="Kohler A."/>
            <person name="Kuo A."/>
            <person name="Nagy L.G."/>
            <person name="Floudas D."/>
            <person name="Copeland A."/>
            <person name="Barry K.W."/>
            <person name="Cichocki N."/>
            <person name="Veneault-Fourrey C."/>
            <person name="LaButti K."/>
            <person name="Lindquist E.A."/>
            <person name="Lipzen A."/>
            <person name="Lundell T."/>
            <person name="Morin E."/>
            <person name="Murat C."/>
            <person name="Riley R."/>
            <person name="Ohm R."/>
            <person name="Sun H."/>
            <person name="Tunlid A."/>
            <person name="Henrissat B."/>
            <person name="Grigoriev I.V."/>
            <person name="Hibbett D.S."/>
            <person name="Martin F."/>
        </authorList>
    </citation>
    <scope>NUCLEOTIDE SEQUENCE [LARGE SCALE GENOMIC DNA]</scope>
    <source>
        <strain evidence="2">ATCC 200175</strain>
    </source>
</reference>
<evidence type="ECO:0000313" key="2">
    <source>
        <dbReference type="Proteomes" id="UP000053647"/>
    </source>
</evidence>
<dbReference type="EMBL" id="KN819493">
    <property type="protein sequence ID" value="KIJ09187.1"/>
    <property type="molecule type" value="Genomic_DNA"/>
</dbReference>
<accession>A0A0C9TN26</accession>
<dbReference type="Proteomes" id="UP000053647">
    <property type="component" value="Unassembled WGS sequence"/>
</dbReference>
<reference evidence="1 2" key="1">
    <citation type="submission" date="2014-06" db="EMBL/GenBank/DDBJ databases">
        <authorList>
            <consortium name="DOE Joint Genome Institute"/>
            <person name="Kuo A."/>
            <person name="Kohler A."/>
            <person name="Nagy L.G."/>
            <person name="Floudas D."/>
            <person name="Copeland A."/>
            <person name="Barry K.W."/>
            <person name="Cichocki N."/>
            <person name="Veneault-Fourrey C."/>
            <person name="LaButti K."/>
            <person name="Lindquist E.A."/>
            <person name="Lipzen A."/>
            <person name="Lundell T."/>
            <person name="Morin E."/>
            <person name="Murat C."/>
            <person name="Sun H."/>
            <person name="Tunlid A."/>
            <person name="Henrissat B."/>
            <person name="Grigoriev I.V."/>
            <person name="Hibbett D.S."/>
            <person name="Martin F."/>
            <person name="Nordberg H.P."/>
            <person name="Cantor M.N."/>
            <person name="Hua S.X."/>
        </authorList>
    </citation>
    <scope>NUCLEOTIDE SEQUENCE [LARGE SCALE GENOMIC DNA]</scope>
    <source>
        <strain evidence="1 2">ATCC 200175</strain>
    </source>
</reference>
<proteinExistence type="predicted"/>
<dbReference type="HOGENOM" id="CLU_2027449_0_0_1"/>